<evidence type="ECO:0000313" key="1">
    <source>
        <dbReference type="EMBL" id="KAJ8896384.1"/>
    </source>
</evidence>
<name>A0ABQ9IIB9_9NEOP</name>
<gene>
    <name evidence="1" type="ORF">PR048_001728</name>
</gene>
<dbReference type="EMBL" id="JARBHB010000001">
    <property type="protein sequence ID" value="KAJ8896384.1"/>
    <property type="molecule type" value="Genomic_DNA"/>
</dbReference>
<dbReference type="Proteomes" id="UP001159363">
    <property type="component" value="Chromosome 1"/>
</dbReference>
<evidence type="ECO:0000313" key="2">
    <source>
        <dbReference type="Proteomes" id="UP001159363"/>
    </source>
</evidence>
<reference evidence="1 2" key="1">
    <citation type="submission" date="2023-02" db="EMBL/GenBank/DDBJ databases">
        <title>LHISI_Scaffold_Assembly.</title>
        <authorList>
            <person name="Stuart O.P."/>
            <person name="Cleave R."/>
            <person name="Magrath M.J.L."/>
            <person name="Mikheyev A.S."/>
        </authorList>
    </citation>
    <scope>NUCLEOTIDE SEQUENCE [LARGE SCALE GENOMIC DNA]</scope>
    <source>
        <strain evidence="1">Daus_M_001</strain>
        <tissue evidence="1">Leg muscle</tissue>
    </source>
</reference>
<sequence length="150" mass="17171">MRLTRYELCLEETSPFSLEELNGIVRKTKLNKAPGVDGLTGKCSFDDIQGYGTKCWHLIYKGGGRNLRKSKSYRPITLFSVMGKRLECLVNGRLMEYLDIVQDIHPNQYGFMKCKCMEIAVIDMFNQVRSYDQTYVLVVSLYISGAFDNA</sequence>
<evidence type="ECO:0008006" key="3">
    <source>
        <dbReference type="Google" id="ProtNLM"/>
    </source>
</evidence>
<organism evidence="1 2">
    <name type="scientific">Dryococelus australis</name>
    <dbReference type="NCBI Taxonomy" id="614101"/>
    <lineage>
        <taxon>Eukaryota</taxon>
        <taxon>Metazoa</taxon>
        <taxon>Ecdysozoa</taxon>
        <taxon>Arthropoda</taxon>
        <taxon>Hexapoda</taxon>
        <taxon>Insecta</taxon>
        <taxon>Pterygota</taxon>
        <taxon>Neoptera</taxon>
        <taxon>Polyneoptera</taxon>
        <taxon>Phasmatodea</taxon>
        <taxon>Verophasmatodea</taxon>
        <taxon>Anareolatae</taxon>
        <taxon>Phasmatidae</taxon>
        <taxon>Eurycanthinae</taxon>
        <taxon>Dryococelus</taxon>
    </lineage>
</organism>
<comment type="caution">
    <text evidence="1">The sequence shown here is derived from an EMBL/GenBank/DDBJ whole genome shotgun (WGS) entry which is preliminary data.</text>
</comment>
<keyword evidence="2" id="KW-1185">Reference proteome</keyword>
<protein>
    <recommendedName>
        <fullName evidence="3">Reverse transcriptase domain-containing protein</fullName>
    </recommendedName>
</protein>
<accession>A0ABQ9IIB9</accession>
<proteinExistence type="predicted"/>